<evidence type="ECO:0000256" key="4">
    <source>
        <dbReference type="ARBA" id="ARBA00022692"/>
    </source>
</evidence>
<evidence type="ECO:0000256" key="3">
    <source>
        <dbReference type="ARBA" id="ARBA00022448"/>
    </source>
</evidence>
<dbReference type="InterPro" id="IPR005336">
    <property type="entry name" value="MPC"/>
</dbReference>
<keyword evidence="6" id="KW-1133">Transmembrane helix</keyword>
<dbReference type="PANTHER" id="PTHR14154">
    <property type="entry name" value="UPF0041 BRAIN PROTEIN 44-RELATED"/>
    <property type="match status" value="1"/>
</dbReference>
<evidence type="ECO:0000256" key="1">
    <source>
        <dbReference type="ARBA" id="ARBA00004448"/>
    </source>
</evidence>
<evidence type="ECO:0000313" key="10">
    <source>
        <dbReference type="Proteomes" id="UP000829291"/>
    </source>
</evidence>
<gene>
    <name evidence="11" type="primary">LOC107217998</name>
</gene>
<evidence type="ECO:0000256" key="2">
    <source>
        <dbReference type="ARBA" id="ARBA00006416"/>
    </source>
</evidence>
<sequence length="127" mass="14912">MSRYRIKIPIFNEEWRNYFLSTHFLAPALNWAIPISSILDMTKDPKYISGNMTVALSFYSLMSMRFALRVNPRNMLLFACHIVNMNAQLVQGFRYLRYHNKLSFLPGPMIDQNIQSNSEDNANCQRK</sequence>
<dbReference type="InParanoid" id="A0A6J0BAG2"/>
<dbReference type="RefSeq" id="XP_015511216.1">
    <property type="nucleotide sequence ID" value="XM_015655730.2"/>
</dbReference>
<dbReference type="KEGG" id="nlo:107217998"/>
<evidence type="ECO:0000256" key="5">
    <source>
        <dbReference type="ARBA" id="ARBA00022792"/>
    </source>
</evidence>
<evidence type="ECO:0000256" key="6">
    <source>
        <dbReference type="ARBA" id="ARBA00022989"/>
    </source>
</evidence>
<keyword evidence="3 9" id="KW-0813">Transport</keyword>
<comment type="similarity">
    <text evidence="2 9">Belongs to the mitochondrial pyruvate carrier (MPC) (TC 2.A.105) family.</text>
</comment>
<comment type="function">
    <text evidence="9">Mediates the uptake of pyruvate into mitochondria.</text>
</comment>
<evidence type="ECO:0000256" key="9">
    <source>
        <dbReference type="RuleBase" id="RU363100"/>
    </source>
</evidence>
<dbReference type="AlphaFoldDB" id="A0A6J0BAG2"/>
<keyword evidence="11" id="KW-0670">Pyruvate</keyword>
<comment type="subcellular location">
    <subcellularLocation>
        <location evidence="1 9">Mitochondrion inner membrane</location>
        <topology evidence="1 9">Multi-pass membrane protein</topology>
    </subcellularLocation>
</comment>
<evidence type="ECO:0000313" key="11">
    <source>
        <dbReference type="RefSeq" id="XP_015511216.1"/>
    </source>
</evidence>
<protein>
    <recommendedName>
        <fullName evidence="9">Mitochondrial pyruvate carrier</fullName>
    </recommendedName>
</protein>
<keyword evidence="7 9" id="KW-0496">Mitochondrion</keyword>
<evidence type="ECO:0000256" key="7">
    <source>
        <dbReference type="ARBA" id="ARBA00023128"/>
    </source>
</evidence>
<dbReference type="GO" id="GO:0006850">
    <property type="term" value="P:pyruvate import into mitochondria"/>
    <property type="evidence" value="ECO:0007669"/>
    <property type="project" value="InterPro"/>
</dbReference>
<organism evidence="11">
    <name type="scientific">Neodiprion lecontei</name>
    <name type="common">Redheaded pine sawfly</name>
    <dbReference type="NCBI Taxonomy" id="441921"/>
    <lineage>
        <taxon>Eukaryota</taxon>
        <taxon>Metazoa</taxon>
        <taxon>Ecdysozoa</taxon>
        <taxon>Arthropoda</taxon>
        <taxon>Hexapoda</taxon>
        <taxon>Insecta</taxon>
        <taxon>Pterygota</taxon>
        <taxon>Neoptera</taxon>
        <taxon>Endopterygota</taxon>
        <taxon>Hymenoptera</taxon>
        <taxon>Tenthredinoidea</taxon>
        <taxon>Diprionidae</taxon>
        <taxon>Diprioninae</taxon>
        <taxon>Neodiprion</taxon>
    </lineage>
</organism>
<keyword evidence="8" id="KW-0472">Membrane</keyword>
<dbReference type="GO" id="GO:0005743">
    <property type="term" value="C:mitochondrial inner membrane"/>
    <property type="evidence" value="ECO:0007669"/>
    <property type="project" value="UniProtKB-SubCell"/>
</dbReference>
<dbReference type="Proteomes" id="UP000829291">
    <property type="component" value="Chromosome 3"/>
</dbReference>
<reference evidence="11" key="1">
    <citation type="submission" date="2025-08" db="UniProtKB">
        <authorList>
            <consortium name="RefSeq"/>
        </authorList>
    </citation>
    <scope>IDENTIFICATION</scope>
    <source>
        <tissue evidence="11">Thorax and Abdomen</tissue>
    </source>
</reference>
<keyword evidence="10" id="KW-1185">Reference proteome</keyword>
<name>A0A6J0BAG2_NEOLC</name>
<dbReference type="Pfam" id="PF03650">
    <property type="entry name" value="MPC"/>
    <property type="match status" value="1"/>
</dbReference>
<dbReference type="GeneID" id="107217998"/>
<keyword evidence="4" id="KW-0812">Transmembrane</keyword>
<dbReference type="OrthoDB" id="1697690at2759"/>
<keyword evidence="5 9" id="KW-0999">Mitochondrion inner membrane</keyword>
<proteinExistence type="inferred from homology"/>
<evidence type="ECO:0000256" key="8">
    <source>
        <dbReference type="ARBA" id="ARBA00023136"/>
    </source>
</evidence>
<accession>A0A6J0BAG2</accession>